<dbReference type="RefSeq" id="WP_090849429.1">
    <property type="nucleotide sequence ID" value="NZ_FNJU01000001.1"/>
</dbReference>
<dbReference type="EMBL" id="FNJU01000001">
    <property type="protein sequence ID" value="SDP06261.1"/>
    <property type="molecule type" value="Genomic_DNA"/>
</dbReference>
<reference evidence="2" key="1">
    <citation type="submission" date="2016-10" db="EMBL/GenBank/DDBJ databases">
        <authorList>
            <person name="Varghese N."/>
            <person name="Submissions S."/>
        </authorList>
    </citation>
    <scope>NUCLEOTIDE SEQUENCE [LARGE SCALE GENOMIC DNA]</scope>
    <source>
        <strain evidence="2">IBRC-M10078</strain>
    </source>
</reference>
<dbReference type="STRING" id="930152.SAMN05216565_101385"/>
<evidence type="ECO:0000313" key="2">
    <source>
        <dbReference type="Proteomes" id="UP000199159"/>
    </source>
</evidence>
<proteinExistence type="predicted"/>
<accession>A0A1H0PME4</accession>
<name>A0A1H0PME4_9BACI</name>
<sequence length="347" mass="41054">MNTFIIGQDLKTDIVSGLTINNEQSTLYLWSLRVSDSNRRIKVKASQSNRYRTLIRHLEDKVFEDRVRLLFMKGNFRNEYILKVRLEEHPILVLLNLILNNDIIKENKDLTSEFLYNILNKRYKNSVELVKGIGITILNCIDKIEYNIEDEEVKELLSLLYLESINSQTLVSMVRVGNGNLELHKSLVKPPMINGINQPDKLNFVPIEKIAELNRYKGSGIKTDEHHVGYHFHYCEKVRGGYEYTRYLLSYNVNEKGHLMKLPSLYWEIHKENNVKSSYRLSSNKEFRRAVYHKCNSERRKLFKGLRKTEIKQLKFRPKSDEAEIFYNPVISEVKQNKKRYSQLLYK</sequence>
<gene>
    <name evidence="1" type="ORF">SAMN05216565_101385</name>
</gene>
<evidence type="ECO:0000313" key="1">
    <source>
        <dbReference type="EMBL" id="SDP06261.1"/>
    </source>
</evidence>
<dbReference type="Proteomes" id="UP000199159">
    <property type="component" value="Unassembled WGS sequence"/>
</dbReference>
<organism evidence="1 2">
    <name type="scientific">Litchfieldia salsa</name>
    <dbReference type="NCBI Taxonomy" id="930152"/>
    <lineage>
        <taxon>Bacteria</taxon>
        <taxon>Bacillati</taxon>
        <taxon>Bacillota</taxon>
        <taxon>Bacilli</taxon>
        <taxon>Bacillales</taxon>
        <taxon>Bacillaceae</taxon>
        <taxon>Litchfieldia</taxon>
    </lineage>
</organism>
<keyword evidence="2" id="KW-1185">Reference proteome</keyword>
<protein>
    <submittedName>
        <fullName evidence="1">Uncharacterized protein</fullName>
    </submittedName>
</protein>
<dbReference type="AlphaFoldDB" id="A0A1H0PME4"/>